<comment type="caution">
    <text evidence="3">The sequence shown here is derived from an EMBL/GenBank/DDBJ whole genome shotgun (WGS) entry which is preliminary data.</text>
</comment>
<gene>
    <name evidence="3" type="ORF">J437_LFUL001795</name>
</gene>
<dbReference type="SUPFAM" id="SSF54373">
    <property type="entry name" value="FAD-linked reductases, C-terminal domain"/>
    <property type="match status" value="1"/>
</dbReference>
<reference evidence="3" key="1">
    <citation type="submission" date="2013-04" db="EMBL/GenBank/DDBJ databases">
        <authorList>
            <person name="Qu J."/>
            <person name="Murali S.C."/>
            <person name="Bandaranaike D."/>
            <person name="Bellair M."/>
            <person name="Blankenburg K."/>
            <person name="Chao H."/>
            <person name="Dinh H."/>
            <person name="Doddapaneni H."/>
            <person name="Downs B."/>
            <person name="Dugan-Rocha S."/>
            <person name="Elkadiri S."/>
            <person name="Gnanaolivu R.D."/>
            <person name="Hernandez B."/>
            <person name="Javaid M."/>
            <person name="Jayaseelan J.C."/>
            <person name="Lee S."/>
            <person name="Li M."/>
            <person name="Ming W."/>
            <person name="Munidasa M."/>
            <person name="Muniz J."/>
            <person name="Nguyen L."/>
            <person name="Ongeri F."/>
            <person name="Osuji N."/>
            <person name="Pu L.-L."/>
            <person name="Puazo M."/>
            <person name="Qu C."/>
            <person name="Quiroz J."/>
            <person name="Raj R."/>
            <person name="Weissenberger G."/>
            <person name="Xin Y."/>
            <person name="Zou X."/>
            <person name="Han Y."/>
            <person name="Richards S."/>
            <person name="Worley K."/>
            <person name="Muzny D."/>
            <person name="Gibbs R."/>
        </authorList>
    </citation>
    <scope>NUCLEOTIDE SEQUENCE</scope>
    <source>
        <strain evidence="3">Sampled in the wild</strain>
    </source>
</reference>
<dbReference type="Gene3D" id="3.50.50.60">
    <property type="entry name" value="FAD/NAD(P)-binding domain"/>
    <property type="match status" value="1"/>
</dbReference>
<keyword evidence="4" id="KW-1185">Reference proteome</keyword>
<dbReference type="PANTHER" id="PTHR11552">
    <property type="entry name" value="GLUCOSE-METHANOL-CHOLINE GMC OXIDOREDUCTASE"/>
    <property type="match status" value="1"/>
</dbReference>
<evidence type="ECO:0000256" key="1">
    <source>
        <dbReference type="ARBA" id="ARBA00010790"/>
    </source>
</evidence>
<comment type="similarity">
    <text evidence="1">Belongs to the GMC oxidoreductase family.</text>
</comment>
<accession>A0A8K0JWS6</accession>
<dbReference type="InterPro" id="IPR012132">
    <property type="entry name" value="GMC_OxRdtase"/>
</dbReference>
<dbReference type="OrthoDB" id="269227at2759"/>
<dbReference type="AlphaFoldDB" id="A0A8K0JWS6"/>
<dbReference type="GO" id="GO:0050660">
    <property type="term" value="F:flavin adenine dinucleotide binding"/>
    <property type="evidence" value="ECO:0007669"/>
    <property type="project" value="InterPro"/>
</dbReference>
<reference evidence="3" key="2">
    <citation type="submission" date="2017-10" db="EMBL/GenBank/DDBJ databases">
        <title>Ladona fulva Genome sequencing and assembly.</title>
        <authorList>
            <person name="Murali S."/>
            <person name="Richards S."/>
            <person name="Bandaranaike D."/>
            <person name="Bellair M."/>
            <person name="Blankenburg K."/>
            <person name="Chao H."/>
            <person name="Dinh H."/>
            <person name="Doddapaneni H."/>
            <person name="Dugan-Rocha S."/>
            <person name="Elkadiri S."/>
            <person name="Gnanaolivu R."/>
            <person name="Hernandez B."/>
            <person name="Skinner E."/>
            <person name="Javaid M."/>
            <person name="Lee S."/>
            <person name="Li M."/>
            <person name="Ming W."/>
            <person name="Munidasa M."/>
            <person name="Muniz J."/>
            <person name="Nguyen L."/>
            <person name="Hughes D."/>
            <person name="Osuji N."/>
            <person name="Pu L.-L."/>
            <person name="Puazo M."/>
            <person name="Qu C."/>
            <person name="Quiroz J."/>
            <person name="Raj R."/>
            <person name="Weissenberger G."/>
            <person name="Xin Y."/>
            <person name="Zou X."/>
            <person name="Han Y."/>
            <person name="Worley K."/>
            <person name="Muzny D."/>
            <person name="Gibbs R."/>
        </authorList>
    </citation>
    <scope>NUCLEOTIDE SEQUENCE</scope>
    <source>
        <strain evidence="3">Sampled in the wild</strain>
    </source>
</reference>
<dbReference type="PANTHER" id="PTHR11552:SF188">
    <property type="entry name" value="NEITHER INACTIVATION NOR AFTERPOTENTIAL PROTEIN G"/>
    <property type="match status" value="1"/>
</dbReference>
<proteinExistence type="inferred from homology"/>
<dbReference type="Proteomes" id="UP000792457">
    <property type="component" value="Unassembled WGS sequence"/>
</dbReference>
<dbReference type="EMBL" id="KZ308184">
    <property type="protein sequence ID" value="KAG8224101.1"/>
    <property type="molecule type" value="Genomic_DNA"/>
</dbReference>
<feature type="domain" description="Glucose-methanol-choline oxidoreductase C-terminal" evidence="2">
    <location>
        <begin position="10"/>
        <end position="120"/>
    </location>
</feature>
<dbReference type="Pfam" id="PF05199">
    <property type="entry name" value="GMC_oxred_C"/>
    <property type="match status" value="1"/>
</dbReference>
<sequence length="120" mass="13507">MVVLATCLQPKSRGYVELASVFSRKHPFIDPNYLSRKEDVACTAQAYRLAVKVVRTKPFRELGAKVHLPKFRQCWHLPVDLESDEYMECIIRTAAITGYHPGGTCSMGNSSFSVVDSNLR</sequence>
<organism evidence="3 4">
    <name type="scientific">Ladona fulva</name>
    <name type="common">Scarce chaser dragonfly</name>
    <name type="synonym">Libellula fulva</name>
    <dbReference type="NCBI Taxonomy" id="123851"/>
    <lineage>
        <taxon>Eukaryota</taxon>
        <taxon>Metazoa</taxon>
        <taxon>Ecdysozoa</taxon>
        <taxon>Arthropoda</taxon>
        <taxon>Hexapoda</taxon>
        <taxon>Insecta</taxon>
        <taxon>Pterygota</taxon>
        <taxon>Palaeoptera</taxon>
        <taxon>Odonata</taxon>
        <taxon>Epiprocta</taxon>
        <taxon>Anisoptera</taxon>
        <taxon>Libelluloidea</taxon>
        <taxon>Libellulidae</taxon>
        <taxon>Ladona</taxon>
    </lineage>
</organism>
<protein>
    <recommendedName>
        <fullName evidence="2">Glucose-methanol-choline oxidoreductase C-terminal domain-containing protein</fullName>
    </recommendedName>
</protein>
<evidence type="ECO:0000313" key="3">
    <source>
        <dbReference type="EMBL" id="KAG8224101.1"/>
    </source>
</evidence>
<name>A0A8K0JWS6_LADFU</name>
<evidence type="ECO:0000259" key="2">
    <source>
        <dbReference type="Pfam" id="PF05199"/>
    </source>
</evidence>
<dbReference type="InterPro" id="IPR036188">
    <property type="entry name" value="FAD/NAD-bd_sf"/>
</dbReference>
<evidence type="ECO:0000313" key="4">
    <source>
        <dbReference type="Proteomes" id="UP000792457"/>
    </source>
</evidence>
<dbReference type="InterPro" id="IPR007867">
    <property type="entry name" value="GMC_OxRtase_C"/>
</dbReference>
<dbReference type="GO" id="GO:0016614">
    <property type="term" value="F:oxidoreductase activity, acting on CH-OH group of donors"/>
    <property type="evidence" value="ECO:0007669"/>
    <property type="project" value="InterPro"/>
</dbReference>
<dbReference type="Gene3D" id="3.30.560.10">
    <property type="entry name" value="Glucose Oxidase, domain 3"/>
    <property type="match status" value="1"/>
</dbReference>